<dbReference type="PANTHER" id="PTHR33678:SF2">
    <property type="match status" value="1"/>
</dbReference>
<dbReference type="AlphaFoldDB" id="A0A9D7DXU5"/>
<dbReference type="EMBL" id="JADJEV010000003">
    <property type="protein sequence ID" value="MBK6972811.1"/>
    <property type="molecule type" value="Genomic_DNA"/>
</dbReference>
<comment type="caution">
    <text evidence="2">The sequence shown here is derived from an EMBL/GenBank/DDBJ whole genome shotgun (WGS) entry which is preliminary data.</text>
</comment>
<reference evidence="2" key="1">
    <citation type="submission" date="2020-10" db="EMBL/GenBank/DDBJ databases">
        <title>Connecting structure to function with the recovery of over 1000 high-quality activated sludge metagenome-assembled genomes encoding full-length rRNA genes using long-read sequencing.</title>
        <authorList>
            <person name="Singleton C.M."/>
            <person name="Petriglieri F."/>
            <person name="Kristensen J.M."/>
            <person name="Kirkegaard R.H."/>
            <person name="Michaelsen T.Y."/>
            <person name="Andersen M.H."/>
            <person name="Karst S.M."/>
            <person name="Dueholm M.S."/>
            <person name="Nielsen P.H."/>
            <person name="Albertsen M."/>
        </authorList>
    </citation>
    <scope>NUCLEOTIDE SEQUENCE</scope>
    <source>
        <strain evidence="2">Bjer_18-Q3-R1-45_BAT3C.347</strain>
    </source>
</reference>
<dbReference type="Proteomes" id="UP000807785">
    <property type="component" value="Unassembled WGS sequence"/>
</dbReference>
<evidence type="ECO:0000259" key="1">
    <source>
        <dbReference type="Pfam" id="PF03050"/>
    </source>
</evidence>
<dbReference type="Pfam" id="PF03050">
    <property type="entry name" value="DDE_Tnp_IS66"/>
    <property type="match status" value="1"/>
</dbReference>
<gene>
    <name evidence="2" type="ORF">IPH26_07580</name>
</gene>
<organism evidence="2 3">
    <name type="scientific">Candidatus Methylophosphatis roskildensis</name>
    <dbReference type="NCBI Taxonomy" id="2899263"/>
    <lineage>
        <taxon>Bacteria</taxon>
        <taxon>Pseudomonadati</taxon>
        <taxon>Pseudomonadota</taxon>
        <taxon>Betaproteobacteria</taxon>
        <taxon>Nitrosomonadales</taxon>
        <taxon>Sterolibacteriaceae</taxon>
        <taxon>Candidatus Methylophosphatis</taxon>
    </lineage>
</organism>
<evidence type="ECO:0000313" key="2">
    <source>
        <dbReference type="EMBL" id="MBK6972811.1"/>
    </source>
</evidence>
<dbReference type="NCBIfam" id="NF033517">
    <property type="entry name" value="transpos_IS66"/>
    <property type="match status" value="1"/>
</dbReference>
<protein>
    <submittedName>
        <fullName evidence="2">IS66 family transposase</fullName>
    </submittedName>
</protein>
<name>A0A9D7DXU5_9PROT</name>
<dbReference type="PANTHER" id="PTHR33678">
    <property type="entry name" value="BLL1576 PROTEIN"/>
    <property type="match status" value="1"/>
</dbReference>
<accession>A0A9D7DXU5</accession>
<dbReference type="InterPro" id="IPR052344">
    <property type="entry name" value="Transposase-related"/>
</dbReference>
<dbReference type="InterPro" id="IPR004291">
    <property type="entry name" value="Transposase_IS66_central"/>
</dbReference>
<sequence>MQAIAPLFEPVYEALLDELRAGAHWHADETRWEVFVDIEGKRGHRWYLWVFQSRAVAYYVLDASRSAAVPSAVLAEVDGGTISCDRYGAYKKFARLHPGFTLLYCWAHQRRDLLMLANDYPQLAPWALAWVECIGVLFALHAQRREAWLAGREYGELDRGLRATVQEMADKREAALADPTLPAPAAKLLTSMRRHWAGLTAFLDRPQRALDNNEAERALRPAVVGRKNSYGSGNQWSGQLAAMMFSVLMSLRLWQVNPRTWLSAYLQACAENANRPPDLAGFLPWRMDAARLAALRSAPALTQPPGVDTS</sequence>
<feature type="domain" description="Transposase IS66 central" evidence="1">
    <location>
        <begin position="2"/>
        <end position="239"/>
    </location>
</feature>
<proteinExistence type="predicted"/>
<evidence type="ECO:0000313" key="3">
    <source>
        <dbReference type="Proteomes" id="UP000807785"/>
    </source>
</evidence>